<dbReference type="OrthoDB" id="5380561at2"/>
<name>A0A5N3P3H2_9HYPH</name>
<evidence type="ECO:0000313" key="2">
    <source>
        <dbReference type="Proteomes" id="UP000325684"/>
    </source>
</evidence>
<dbReference type="GO" id="GO:0005509">
    <property type="term" value="F:calcium ion binding"/>
    <property type="evidence" value="ECO:0007669"/>
    <property type="project" value="InterPro"/>
</dbReference>
<dbReference type="RefSeq" id="WP_150949616.1">
    <property type="nucleotide sequence ID" value="NZ_VCMV01000077.1"/>
</dbReference>
<accession>A0A5N3P3H2</accession>
<dbReference type="PROSITE" id="PS00330">
    <property type="entry name" value="HEMOLYSIN_CALCIUM"/>
    <property type="match status" value="1"/>
</dbReference>
<evidence type="ECO:0008006" key="3">
    <source>
        <dbReference type="Google" id="ProtNLM"/>
    </source>
</evidence>
<comment type="caution">
    <text evidence="1">The sequence shown here is derived from an EMBL/GenBank/DDBJ whole genome shotgun (WGS) entry which is preliminary data.</text>
</comment>
<proteinExistence type="predicted"/>
<dbReference type="Pfam" id="PF00353">
    <property type="entry name" value="HemolysinCabind"/>
    <property type="match status" value="2"/>
</dbReference>
<dbReference type="InterPro" id="IPR001343">
    <property type="entry name" value="Hemolysn_Ca-bd"/>
</dbReference>
<dbReference type="Gene3D" id="2.60.40.60">
    <property type="entry name" value="Cadherins"/>
    <property type="match status" value="1"/>
</dbReference>
<dbReference type="EMBL" id="VCMV01000077">
    <property type="protein sequence ID" value="KAB0264267.1"/>
    <property type="molecule type" value="Genomic_DNA"/>
</dbReference>
<keyword evidence="2" id="KW-1185">Reference proteome</keyword>
<organism evidence="1 2">
    <name type="scientific">Microvirga brassicacearum</name>
    <dbReference type="NCBI Taxonomy" id="2580413"/>
    <lineage>
        <taxon>Bacteria</taxon>
        <taxon>Pseudomonadati</taxon>
        <taxon>Pseudomonadota</taxon>
        <taxon>Alphaproteobacteria</taxon>
        <taxon>Hyphomicrobiales</taxon>
        <taxon>Methylobacteriaceae</taxon>
        <taxon>Microvirga</taxon>
    </lineage>
</organism>
<dbReference type="PRINTS" id="PR00313">
    <property type="entry name" value="CABNDNGRPT"/>
</dbReference>
<reference evidence="1 2" key="1">
    <citation type="journal article" date="2019" name="Microorganisms">
        <title>Genome Insights into the Novel Species Microvirga brassicacearum, a Rapeseed Endophyte with Biotechnological Potential.</title>
        <authorList>
            <person name="Jimenez-Gomez A."/>
            <person name="Saati-Santamaria Z."/>
            <person name="Igual J.M."/>
            <person name="Rivas R."/>
            <person name="Mateos P.F."/>
            <person name="Garcia-Fraile P."/>
        </authorList>
    </citation>
    <scope>NUCLEOTIDE SEQUENCE [LARGE SCALE GENOMIC DNA]</scope>
    <source>
        <strain evidence="1 2">CDVBN77</strain>
    </source>
</reference>
<protein>
    <recommendedName>
        <fullName evidence="3">Cadherin domain-containing protein</fullName>
    </recommendedName>
</protein>
<gene>
    <name evidence="1" type="ORF">FEZ63_23485</name>
</gene>
<dbReference type="InterPro" id="IPR011049">
    <property type="entry name" value="Serralysin-like_metalloprot_C"/>
</dbReference>
<dbReference type="AlphaFoldDB" id="A0A5N3P3H2"/>
<evidence type="ECO:0000313" key="1">
    <source>
        <dbReference type="EMBL" id="KAB0264267.1"/>
    </source>
</evidence>
<dbReference type="SUPFAM" id="SSF51120">
    <property type="entry name" value="beta-Roll"/>
    <property type="match status" value="2"/>
</dbReference>
<dbReference type="Proteomes" id="UP000325684">
    <property type="component" value="Unassembled WGS sequence"/>
</dbReference>
<dbReference type="InterPro" id="IPR018511">
    <property type="entry name" value="Hemolysin-typ_Ca-bd_CS"/>
</dbReference>
<sequence>MAVHVIDTTNPLPPVYGDGETALSIGNGDTVFLGIGAEIAAHGRNGWGIFGGTGTTLSIQGRVYSAWETAIAVHGTITIGATGSVHGQDDGIQLLNDPLQGRANILNNAGSIFSENGFAVCRNGPVSVITNSGTIKGAIGISSYFPSANGGSLTIYNTGLISGIFGEAIGGEVVGPNTIINRGRIEGGVFTGNGNDLYDGRNGSHDGQTRMGAGNDKFYGGNDGERIFMGDGDDFIDAGGGDDFLSGSSGIDVAVFHGKFSDYSIQQGTNGRYLVTDSNASRDGADELYLVEYLQFSDRTVALTTPTNSAPTSIGLSGKLVDGDAPVGTIVAQLSGFDPNGDALGYSLVSNPGGYFRIRGDKLIVDRAFTDRSADIVITVRASDPHGASLDQSFTIDVDPDVIRLDIDDPIIIAPVAPASLTLKGGKRADVLKGGAGDDRLNGGLGKDVLTGNAGDDTFIFSAKLGAKNADTVRDFVAADDQFQLAHKVFAGIGLGLLKKGAFVIGSKALAADDRIIFNAKSGALSYDADGSGTDYAAIKFAQVKAGTVLTAGDFFIV</sequence>
<dbReference type="Gene3D" id="2.150.10.10">
    <property type="entry name" value="Serralysin-like metalloprotease, C-terminal"/>
    <property type="match status" value="1"/>
</dbReference>